<dbReference type="AlphaFoldDB" id="A0A9W9C634"/>
<dbReference type="RefSeq" id="XP_056065828.1">
    <property type="nucleotide sequence ID" value="XM_056220525.1"/>
</dbReference>
<proteinExistence type="predicted"/>
<dbReference type="GeneID" id="80915329"/>
<name>A0A9W9C634_9PLEO</name>
<sequence>MTSNAMLPAALLGMMHEKLPLELREQIYRDAFPEIRSTNKADRVPILLHRPCPAAGPDLLHDCHACRLYEKSRWAKFKRSAFADVTRNPNASEFTRCYIRGVTFYWNAGATEAGRQGHFPVGMDRFLRDVRSLGQGEASVNVVVAQFEAEEVPNALQHLSRTVGVFYRNGMRGMLSYEREHPSLSDVLSRAAKLVASSIPPHIRQMRQIREEVAYRLPACNDDDDAWEWLFHPPSWFDGDALPVQVLQDDEEICEAFAASRVIQRQRDVDSFAELRHGLGFFPLPQVEMPRLRLDFSA</sequence>
<dbReference type="Proteomes" id="UP001140513">
    <property type="component" value="Unassembled WGS sequence"/>
</dbReference>
<gene>
    <name evidence="1" type="ORF">N0V89_011799</name>
</gene>
<evidence type="ECO:0000313" key="2">
    <source>
        <dbReference type="Proteomes" id="UP001140513"/>
    </source>
</evidence>
<reference evidence="1" key="1">
    <citation type="submission" date="2022-10" db="EMBL/GenBank/DDBJ databases">
        <title>Tapping the CABI collections for fungal endophytes: first genome assemblies for Collariella, Neodidymelliopsis, Ascochyta clinopodiicola, Didymella pomorum, Didymosphaeria variabile, Neocosmospora piperis and Neocucurbitaria cava.</title>
        <authorList>
            <person name="Hill R."/>
        </authorList>
    </citation>
    <scope>NUCLEOTIDE SEQUENCE</scope>
    <source>
        <strain evidence="1">IMI 356815</strain>
    </source>
</reference>
<comment type="caution">
    <text evidence="1">The sequence shown here is derived from an EMBL/GenBank/DDBJ whole genome shotgun (WGS) entry which is preliminary data.</text>
</comment>
<dbReference type="EMBL" id="JAPEUX010000009">
    <property type="protein sequence ID" value="KAJ4345664.1"/>
    <property type="molecule type" value="Genomic_DNA"/>
</dbReference>
<accession>A0A9W9C634</accession>
<protein>
    <submittedName>
        <fullName evidence="1">Uncharacterized protein</fullName>
    </submittedName>
</protein>
<organism evidence="1 2">
    <name type="scientific">Didymosphaeria variabile</name>
    <dbReference type="NCBI Taxonomy" id="1932322"/>
    <lineage>
        <taxon>Eukaryota</taxon>
        <taxon>Fungi</taxon>
        <taxon>Dikarya</taxon>
        <taxon>Ascomycota</taxon>
        <taxon>Pezizomycotina</taxon>
        <taxon>Dothideomycetes</taxon>
        <taxon>Pleosporomycetidae</taxon>
        <taxon>Pleosporales</taxon>
        <taxon>Massarineae</taxon>
        <taxon>Didymosphaeriaceae</taxon>
        <taxon>Didymosphaeria</taxon>
    </lineage>
</organism>
<keyword evidence="2" id="KW-1185">Reference proteome</keyword>
<evidence type="ECO:0000313" key="1">
    <source>
        <dbReference type="EMBL" id="KAJ4345664.1"/>
    </source>
</evidence>